<feature type="region of interest" description="Disordered" evidence="1">
    <location>
        <begin position="65"/>
        <end position="92"/>
    </location>
</feature>
<sequence length="197" mass="21655">MGCPYAAVSRAWNNLSTLYGEKNRGYLPACDAYIFSKCLHSPTWPHAPTEKGADKWGVQTMRLTDGESPENESQLSTPEGQASQKCPVWTPGGVVHADHTRSRRRISTSSGAWLSVVSATRGAIEYTVTSLPVPPLQTTDSEPADECRQPESEVHHKTAKRGPIEDTVMNQIVIIVYVITPHVTSSDHTTHYVIIDD</sequence>
<feature type="region of interest" description="Disordered" evidence="1">
    <location>
        <begin position="134"/>
        <end position="160"/>
    </location>
</feature>
<evidence type="ECO:0000313" key="2">
    <source>
        <dbReference type="EMBL" id="KAK7489696.1"/>
    </source>
</evidence>
<proteinExistence type="predicted"/>
<keyword evidence="3" id="KW-1185">Reference proteome</keyword>
<evidence type="ECO:0000256" key="1">
    <source>
        <dbReference type="SAM" id="MobiDB-lite"/>
    </source>
</evidence>
<feature type="compositionally biased region" description="Polar residues" evidence="1">
    <location>
        <begin position="71"/>
        <end position="84"/>
    </location>
</feature>
<accession>A0ABD0KRS4</accession>
<reference evidence="2 3" key="1">
    <citation type="journal article" date="2023" name="Sci. Data">
        <title>Genome assembly of the Korean intertidal mud-creeper Batillaria attramentaria.</title>
        <authorList>
            <person name="Patra A.K."/>
            <person name="Ho P.T."/>
            <person name="Jun S."/>
            <person name="Lee S.J."/>
            <person name="Kim Y."/>
            <person name="Won Y.J."/>
        </authorList>
    </citation>
    <scope>NUCLEOTIDE SEQUENCE [LARGE SCALE GENOMIC DNA]</scope>
    <source>
        <strain evidence="2">Wonlab-2016</strain>
    </source>
</reference>
<name>A0ABD0KRS4_9CAEN</name>
<feature type="compositionally biased region" description="Basic and acidic residues" evidence="1">
    <location>
        <begin position="145"/>
        <end position="156"/>
    </location>
</feature>
<dbReference type="EMBL" id="JACVVK020000135">
    <property type="protein sequence ID" value="KAK7489696.1"/>
    <property type="molecule type" value="Genomic_DNA"/>
</dbReference>
<organism evidence="2 3">
    <name type="scientific">Batillaria attramentaria</name>
    <dbReference type="NCBI Taxonomy" id="370345"/>
    <lineage>
        <taxon>Eukaryota</taxon>
        <taxon>Metazoa</taxon>
        <taxon>Spiralia</taxon>
        <taxon>Lophotrochozoa</taxon>
        <taxon>Mollusca</taxon>
        <taxon>Gastropoda</taxon>
        <taxon>Caenogastropoda</taxon>
        <taxon>Sorbeoconcha</taxon>
        <taxon>Cerithioidea</taxon>
        <taxon>Batillariidae</taxon>
        <taxon>Batillaria</taxon>
    </lineage>
</organism>
<evidence type="ECO:0000313" key="3">
    <source>
        <dbReference type="Proteomes" id="UP001519460"/>
    </source>
</evidence>
<dbReference type="AlphaFoldDB" id="A0ABD0KRS4"/>
<dbReference type="Proteomes" id="UP001519460">
    <property type="component" value="Unassembled WGS sequence"/>
</dbReference>
<protein>
    <submittedName>
        <fullName evidence="2">Uncharacterized protein</fullName>
    </submittedName>
</protein>
<comment type="caution">
    <text evidence="2">The sequence shown here is derived from an EMBL/GenBank/DDBJ whole genome shotgun (WGS) entry which is preliminary data.</text>
</comment>
<gene>
    <name evidence="2" type="ORF">BaRGS_00019091</name>
</gene>